<evidence type="ECO:0000313" key="2">
    <source>
        <dbReference type="EMBL" id="HGQ77621.1"/>
    </source>
</evidence>
<dbReference type="AlphaFoldDB" id="A0A7V4FH61"/>
<organism evidence="2">
    <name type="scientific">Fervidobacterium pennivorans</name>
    <dbReference type="NCBI Taxonomy" id="93466"/>
    <lineage>
        <taxon>Bacteria</taxon>
        <taxon>Thermotogati</taxon>
        <taxon>Thermotogota</taxon>
        <taxon>Thermotogae</taxon>
        <taxon>Thermotogales</taxon>
        <taxon>Fervidobacteriaceae</taxon>
        <taxon>Fervidobacterium</taxon>
    </lineage>
</organism>
<proteinExistence type="predicted"/>
<dbReference type="InterPro" id="IPR029062">
    <property type="entry name" value="Class_I_gatase-like"/>
</dbReference>
<dbReference type="GO" id="GO:0035312">
    <property type="term" value="F:5'-3' DNA exonuclease activity"/>
    <property type="evidence" value="ECO:0007669"/>
    <property type="project" value="TreeGrafter"/>
</dbReference>
<dbReference type="EMBL" id="DTBH01000146">
    <property type="protein sequence ID" value="HGQ77621.1"/>
    <property type="molecule type" value="Genomic_DNA"/>
</dbReference>
<dbReference type="Gene3D" id="3.20.20.140">
    <property type="entry name" value="Metal-dependent hydrolases"/>
    <property type="match status" value="1"/>
</dbReference>
<dbReference type="SUPFAM" id="SSF89550">
    <property type="entry name" value="PHP domain-like"/>
    <property type="match status" value="1"/>
</dbReference>
<feature type="domain" description="DUF4350" evidence="1">
    <location>
        <begin position="597"/>
        <end position="758"/>
    </location>
</feature>
<protein>
    <submittedName>
        <fullName evidence="2">Phosphotransferase</fullName>
    </submittedName>
</protein>
<accession>A0A7V4FH61</accession>
<name>A0A7V4FH61_FERPE</name>
<dbReference type="Pfam" id="PF14258">
    <property type="entry name" value="DUF4350"/>
    <property type="match status" value="1"/>
</dbReference>
<reference evidence="2" key="1">
    <citation type="journal article" date="2020" name="mSystems">
        <title>Genome- and Community-Level Interaction Insights into Carbon Utilization and Element Cycling Functions of Hydrothermarchaeota in Hydrothermal Sediment.</title>
        <authorList>
            <person name="Zhou Z."/>
            <person name="Liu Y."/>
            <person name="Xu W."/>
            <person name="Pan J."/>
            <person name="Luo Z.H."/>
            <person name="Li M."/>
        </authorList>
    </citation>
    <scope>NUCLEOTIDE SEQUENCE [LARGE SCALE GENOMIC DNA]</scope>
    <source>
        <strain evidence="2">SpSt-640</strain>
    </source>
</reference>
<keyword evidence="2" id="KW-0808">Transferase</keyword>
<evidence type="ECO:0000259" key="1">
    <source>
        <dbReference type="Pfam" id="PF14258"/>
    </source>
</evidence>
<dbReference type="InterPro" id="IPR052018">
    <property type="entry name" value="PHP_domain"/>
</dbReference>
<dbReference type="NCBIfam" id="NF038032">
    <property type="entry name" value="CehA_McbA_metalo"/>
    <property type="match status" value="1"/>
</dbReference>
<dbReference type="GO" id="GO:0004534">
    <property type="term" value="F:5'-3' RNA exonuclease activity"/>
    <property type="evidence" value="ECO:0007669"/>
    <property type="project" value="TreeGrafter"/>
</dbReference>
<dbReference type="SUPFAM" id="SSF52317">
    <property type="entry name" value="Class I glutamine amidotransferase-like"/>
    <property type="match status" value="1"/>
</dbReference>
<dbReference type="InterPro" id="IPR025646">
    <property type="entry name" value="DUF4350"/>
</dbReference>
<dbReference type="PANTHER" id="PTHR42924">
    <property type="entry name" value="EXONUCLEASE"/>
    <property type="match status" value="1"/>
</dbReference>
<dbReference type="PANTHER" id="PTHR42924:SF3">
    <property type="entry name" value="POLYMERASE_HISTIDINOL PHOSPHATASE N-TERMINAL DOMAIN-CONTAINING PROTEIN"/>
    <property type="match status" value="1"/>
</dbReference>
<sequence>MKGLNTTVSMKVSIAMVLLLLVATVFALPNFEYQIYHGNLHSHTSYSDGRGTREQAYAHASKYANVLAVTDHCYFLKIPVNGQSKTYLTQQAARNATIPGKFVGLQGFEWTAGSGHINVYETLEFISRDERGDLKDFYEWITKVKKLAQFNHPGVTFGNFQDFWFWPEADKYVNLIEIGNGNWSSADVISEEMFNNFILALNRGWHLSPTANQDNHKENWASANDARTGILAKSLIYEDIMEALWNRRTFASEDKNAKLYFYADNNIMGSILPYREKANFYIYYSDKGDPVSKVYIFSQSKIYELPELSGKDEFQYSATFDIVDGYEWFFVYIIQKDGNEIVSAPVWFETDSPFRVNYVRVGPEKPSVGQNVEITFDIYNVAESYEQRTLTVLLNGKSVYSEKISLKPYGIEYDKNIQLGKLEAGDTRVDFLIDDKNVQSVVIKVSEKRGLTVLVDKLHENDVGDELLSLLRKFEEQGNTVIFADTVLKDYNDVDIVLIPTPKQGGLDFFKDLMPDEVDWLREFKGKLILLKGSDEEYFGKYSELLQNASVVTSVEELANILGVSLTNSTETKQHRKVVYIDQGHSNDYYKDKLTKLEAFLKVKGFEVAYIDKLQNIDGMYLIIMNGKGYLDDEVRNIVSFVKNGGILIITSKSDYNNGGNTEDLNAILDALNSPVRFNDDQVVDEINNYGANYKVIAGNVRFYSPCSLLLYGNAQVLISSETAKSVDSDGKNDAQPVDKIILAATFKSGLGKVVVLGKAVFSDFDYELNKEFIQNVLFDVK</sequence>
<dbReference type="GO" id="GO:0016740">
    <property type="term" value="F:transferase activity"/>
    <property type="evidence" value="ECO:0007669"/>
    <property type="project" value="UniProtKB-KW"/>
</dbReference>
<dbReference type="CDD" id="cd03143">
    <property type="entry name" value="A4_beta-galactosidase_middle_domain"/>
    <property type="match status" value="1"/>
</dbReference>
<dbReference type="InterPro" id="IPR016195">
    <property type="entry name" value="Pol/histidinol_Pase-like"/>
</dbReference>
<comment type="caution">
    <text evidence="2">The sequence shown here is derived from an EMBL/GenBank/DDBJ whole genome shotgun (WGS) entry which is preliminary data.</text>
</comment>
<gene>
    <name evidence="2" type="ORF">ENU12_06935</name>
</gene>